<dbReference type="Pfam" id="PF02585">
    <property type="entry name" value="PIG-L"/>
    <property type="match status" value="1"/>
</dbReference>
<dbReference type="AlphaFoldDB" id="A0A1U9KRQ1"/>
<dbReference type="Proteomes" id="UP000188604">
    <property type="component" value="Chromosome"/>
</dbReference>
<dbReference type="InterPro" id="IPR024078">
    <property type="entry name" value="LmbE-like_dom_sf"/>
</dbReference>
<sequence length="249" mass="27440">MAGGRCMKVGDILAAFDRLPFGALEAIAPGTALVVAPHPDDESLGCGGFIAEAVRQGRPPVVVIVTDGAGSHPASKAWPRERLVARRRQEAREAVAELGLAEDRIVFLGLQDTAAPTEGADFEKAVDALKTLADRFDCDTVLAPWRHDPHGDHEAAWFMACALTHRYPARRLLAYPVWGLTLPPEQEIEERPPHGWRLDMRQHMAAKHRAVAAHVSQRGLLIDDDPDGFILPVRLLERIIRPFEVFIEP</sequence>
<proteinExistence type="predicted"/>
<gene>
    <name evidence="1" type="ORF">A0U93_12065</name>
</gene>
<dbReference type="STRING" id="320497.A0U93_12065"/>
<dbReference type="PANTHER" id="PTHR12993:SF29">
    <property type="entry name" value="BLR3841 PROTEIN"/>
    <property type="match status" value="1"/>
</dbReference>
<dbReference type="EMBL" id="CP014691">
    <property type="protein sequence ID" value="AQS88551.1"/>
    <property type="molecule type" value="Genomic_DNA"/>
</dbReference>
<name>A0A1U9KRQ1_9PROT</name>
<evidence type="ECO:0000313" key="1">
    <source>
        <dbReference type="EMBL" id="AQS88551.1"/>
    </source>
</evidence>
<dbReference type="SUPFAM" id="SSF102588">
    <property type="entry name" value="LmbE-like"/>
    <property type="match status" value="1"/>
</dbReference>
<dbReference type="KEGG" id="nch:A0U93_12065"/>
<dbReference type="PANTHER" id="PTHR12993">
    <property type="entry name" value="N-ACETYLGLUCOSAMINYL-PHOSPHATIDYLINOSITOL DE-N-ACETYLASE-RELATED"/>
    <property type="match status" value="1"/>
</dbReference>
<protein>
    <submittedName>
        <fullName evidence="1">LmbE family protein</fullName>
    </submittedName>
</protein>
<dbReference type="InterPro" id="IPR003737">
    <property type="entry name" value="GlcNAc_PI_deacetylase-related"/>
</dbReference>
<keyword evidence="2" id="KW-1185">Reference proteome</keyword>
<accession>A0A1U9KRQ1</accession>
<evidence type="ECO:0000313" key="2">
    <source>
        <dbReference type="Proteomes" id="UP000188604"/>
    </source>
</evidence>
<reference evidence="1 2" key="1">
    <citation type="submission" date="2016-03" db="EMBL/GenBank/DDBJ databases">
        <title>Acetic acid bacteria sequencing.</title>
        <authorList>
            <person name="Brandt J."/>
            <person name="Jakob F."/>
            <person name="Vogel R.F."/>
        </authorList>
    </citation>
    <scope>NUCLEOTIDE SEQUENCE [LARGE SCALE GENOMIC DNA]</scope>
    <source>
        <strain evidence="1 2">NBRC 101099</strain>
    </source>
</reference>
<dbReference type="Gene3D" id="3.40.50.10320">
    <property type="entry name" value="LmbE-like"/>
    <property type="match status" value="1"/>
</dbReference>
<organism evidence="1 2">
    <name type="scientific">Neoasaia chiangmaiensis</name>
    <dbReference type="NCBI Taxonomy" id="320497"/>
    <lineage>
        <taxon>Bacteria</taxon>
        <taxon>Pseudomonadati</taxon>
        <taxon>Pseudomonadota</taxon>
        <taxon>Alphaproteobacteria</taxon>
        <taxon>Acetobacterales</taxon>
        <taxon>Acetobacteraceae</taxon>
        <taxon>Neoasaia</taxon>
    </lineage>
</organism>
<dbReference type="OrthoDB" id="9790023at2"/>
<dbReference type="GO" id="GO:0016811">
    <property type="term" value="F:hydrolase activity, acting on carbon-nitrogen (but not peptide) bonds, in linear amides"/>
    <property type="evidence" value="ECO:0007669"/>
    <property type="project" value="TreeGrafter"/>
</dbReference>